<dbReference type="Proteomes" id="UP000230423">
    <property type="component" value="Unassembled WGS sequence"/>
</dbReference>
<feature type="region of interest" description="Disordered" evidence="1">
    <location>
        <begin position="112"/>
        <end position="145"/>
    </location>
</feature>
<name>A0A2G9ULG0_TELCI</name>
<proteinExistence type="predicted"/>
<evidence type="ECO:0000256" key="1">
    <source>
        <dbReference type="SAM" id="MobiDB-lite"/>
    </source>
</evidence>
<evidence type="ECO:0000313" key="3">
    <source>
        <dbReference type="Proteomes" id="UP000230423"/>
    </source>
</evidence>
<evidence type="ECO:0000313" key="2">
    <source>
        <dbReference type="EMBL" id="PIO71094.1"/>
    </source>
</evidence>
<feature type="compositionally biased region" description="Pro residues" evidence="1">
    <location>
        <begin position="115"/>
        <end position="132"/>
    </location>
</feature>
<reference evidence="2 3" key="1">
    <citation type="submission" date="2015-09" db="EMBL/GenBank/DDBJ databases">
        <title>Draft genome of the parasitic nematode Teladorsagia circumcincta isolate WARC Sus (inbred).</title>
        <authorList>
            <person name="Mitreva M."/>
        </authorList>
    </citation>
    <scope>NUCLEOTIDE SEQUENCE [LARGE SCALE GENOMIC DNA]</scope>
    <source>
        <strain evidence="2 3">S</strain>
    </source>
</reference>
<keyword evidence="3" id="KW-1185">Reference proteome</keyword>
<dbReference type="AlphaFoldDB" id="A0A2G9ULG0"/>
<organism evidence="2 3">
    <name type="scientific">Teladorsagia circumcincta</name>
    <name type="common">Brown stomach worm</name>
    <name type="synonym">Ostertagia circumcincta</name>
    <dbReference type="NCBI Taxonomy" id="45464"/>
    <lineage>
        <taxon>Eukaryota</taxon>
        <taxon>Metazoa</taxon>
        <taxon>Ecdysozoa</taxon>
        <taxon>Nematoda</taxon>
        <taxon>Chromadorea</taxon>
        <taxon>Rhabditida</taxon>
        <taxon>Rhabditina</taxon>
        <taxon>Rhabditomorpha</taxon>
        <taxon>Strongyloidea</taxon>
        <taxon>Trichostrongylidae</taxon>
        <taxon>Teladorsagia</taxon>
    </lineage>
</organism>
<accession>A0A2G9ULG0</accession>
<dbReference type="OrthoDB" id="425344at2759"/>
<protein>
    <submittedName>
        <fullName evidence="2">Uncharacterized protein</fullName>
    </submittedName>
</protein>
<sequence>MKWYYPDINLYGVPATGKFARSFSIINKKKPVDEDVAQLVEACRRYQDEKISATATNLLLEEQEDEVGTMLADSIGNSVRTVLSTVTGGVRPATAKPPPPKRHTLSPSFVEVVVRPPPSSSPPPQPPLVPKPPRSRARDRKTPTIEEDGFEEVRSNFQTSIFLNFVVDPYFQRALTEVRKRASAAPCGFLSCLVDIVYRKYCNHIAVCRAFFETVGPSENCDDIFGTLCLIAQNNPTDAWRATAEKSFQH</sequence>
<gene>
    <name evidence="2" type="ORF">TELCIR_07014</name>
</gene>
<dbReference type="EMBL" id="KZ346053">
    <property type="protein sequence ID" value="PIO71094.1"/>
    <property type="molecule type" value="Genomic_DNA"/>
</dbReference>